<dbReference type="InterPro" id="IPR036188">
    <property type="entry name" value="FAD/NAD-bd_sf"/>
</dbReference>
<protein>
    <recommendedName>
        <fullName evidence="3">Pyridine nucleotide-disulfide oxidoreductase domain-containing protein 2</fullName>
    </recommendedName>
</protein>
<evidence type="ECO:0000256" key="1">
    <source>
        <dbReference type="ARBA" id="ARBA00037217"/>
    </source>
</evidence>
<dbReference type="Gene3D" id="3.50.50.60">
    <property type="entry name" value="FAD/NAD(P)-binding domain"/>
    <property type="match status" value="2"/>
</dbReference>
<proteinExistence type="predicted"/>
<keyword evidence="6" id="KW-1185">Reference proteome</keyword>
<dbReference type="RefSeq" id="WP_115937066.1">
    <property type="nucleotide sequence ID" value="NZ_QRDW01000005.1"/>
</dbReference>
<dbReference type="PANTHER" id="PTHR10668">
    <property type="entry name" value="PHYTOENE DEHYDROGENASE"/>
    <property type="match status" value="1"/>
</dbReference>
<dbReference type="Proteomes" id="UP000256845">
    <property type="component" value="Unassembled WGS sequence"/>
</dbReference>
<dbReference type="InterPro" id="IPR002937">
    <property type="entry name" value="Amino_oxidase"/>
</dbReference>
<dbReference type="GO" id="GO:0016491">
    <property type="term" value="F:oxidoreductase activity"/>
    <property type="evidence" value="ECO:0007669"/>
    <property type="project" value="InterPro"/>
</dbReference>
<dbReference type="EMBL" id="QRDW01000005">
    <property type="protein sequence ID" value="RED49820.1"/>
    <property type="molecule type" value="Genomic_DNA"/>
</dbReference>
<dbReference type="Pfam" id="PF01593">
    <property type="entry name" value="Amino_oxidase"/>
    <property type="match status" value="1"/>
</dbReference>
<feature type="domain" description="Amine oxidase" evidence="4">
    <location>
        <begin position="17"/>
        <end position="326"/>
    </location>
</feature>
<evidence type="ECO:0000256" key="3">
    <source>
        <dbReference type="ARBA" id="ARBA00040298"/>
    </source>
</evidence>
<accession>A0A3D9HK03</accession>
<name>A0A3D9HK03_9PROT</name>
<dbReference type="SUPFAM" id="SSF51905">
    <property type="entry name" value="FAD/NAD(P)-binding domain"/>
    <property type="match status" value="1"/>
</dbReference>
<dbReference type="AlphaFoldDB" id="A0A3D9HK03"/>
<evidence type="ECO:0000313" key="6">
    <source>
        <dbReference type="Proteomes" id="UP000256845"/>
    </source>
</evidence>
<sequence length="536" mass="58065">MSGTDFDVVIIGAGHNGLTHAGYLAKAGLKVKVVEARDIVGGAAITEEFHPGYRNSVFSYVVSLLNPRVIRDLELERHGLSIIDRTAGSFSALPGGEDYLWMSRDHNIVKQQLAKFSKQDAAVWDEFDDKITVIGELLRDLALETPPNIGGGWGDLIGALKSGNRLRKLSPDLQATLAELMTMSIGDYLDQWFEGEAVKGDLGFEGVIGNMVSPYQAGSAYVLLHHVFGEVNGRTGAWGHAKGGMGAITQAMAKSAQSRGVDIETEALVEEVLTEKGRAVGVVLRDGRVIRARAVSSNLNPKLLFTRMVDEALLPDGFNRRMKNWRSKSGTFRMNVALSELPQLSALKGEADPERFLNGTVNVSPSLSYLQDAFDDASRLGWARKPVVSMCIPSLLDDSLAPEGHHVASLFCQHFNPDLPDGKSWDDVKEGVADLIIDTVNDVAPNFKASIVGRQINSPLDIERKLGMLGGDIFHGALHLDQIYSMRPAAGHADYRAPIKGLYMCGSGTHPGGGVSGLPGMNAARELIKDFRKKRV</sequence>
<organism evidence="5 6">
    <name type="scientific">Aestuariispira insulae</name>
    <dbReference type="NCBI Taxonomy" id="1461337"/>
    <lineage>
        <taxon>Bacteria</taxon>
        <taxon>Pseudomonadati</taxon>
        <taxon>Pseudomonadota</taxon>
        <taxon>Alphaproteobacteria</taxon>
        <taxon>Rhodospirillales</taxon>
        <taxon>Kiloniellaceae</taxon>
        <taxon>Aestuariispira</taxon>
    </lineage>
</organism>
<evidence type="ECO:0000259" key="4">
    <source>
        <dbReference type="Pfam" id="PF01593"/>
    </source>
</evidence>
<comment type="subunit">
    <text evidence="2">Interacts with COX5B; this interaction may contribute to localize PYROXD2 to the inner face of the inner mitochondrial membrane.</text>
</comment>
<dbReference type="OrthoDB" id="9774675at2"/>
<dbReference type="PANTHER" id="PTHR10668:SF103">
    <property type="entry name" value="PYRIDINE NUCLEOTIDE-DISULFIDE OXIDOREDUCTASE DOMAIN-CONTAINING PROTEIN 2"/>
    <property type="match status" value="1"/>
</dbReference>
<gene>
    <name evidence="5" type="ORF">DFP90_105192</name>
</gene>
<evidence type="ECO:0000313" key="5">
    <source>
        <dbReference type="EMBL" id="RED49820.1"/>
    </source>
</evidence>
<reference evidence="5 6" key="1">
    <citation type="submission" date="2018-07" db="EMBL/GenBank/DDBJ databases">
        <title>Genomic Encyclopedia of Type Strains, Phase III (KMG-III): the genomes of soil and plant-associated and newly described type strains.</title>
        <authorList>
            <person name="Whitman W."/>
        </authorList>
    </citation>
    <scope>NUCLEOTIDE SEQUENCE [LARGE SCALE GENOMIC DNA]</scope>
    <source>
        <strain evidence="5 6">CECT 8488</strain>
    </source>
</reference>
<comment type="function">
    <text evidence="1">Probable oxidoreductase that may play a role as regulator of mitochondrial function.</text>
</comment>
<comment type="caution">
    <text evidence="5">The sequence shown here is derived from an EMBL/GenBank/DDBJ whole genome shotgun (WGS) entry which is preliminary data.</text>
</comment>
<evidence type="ECO:0000256" key="2">
    <source>
        <dbReference type="ARBA" id="ARBA00038825"/>
    </source>
</evidence>